<dbReference type="Proteomes" id="UP001346869">
    <property type="component" value="Unassembled WGS sequence"/>
</dbReference>
<evidence type="ECO:0000256" key="1">
    <source>
        <dbReference type="SAM" id="MobiDB-lite"/>
    </source>
</evidence>
<organism evidence="2 3">
    <name type="scientific">Eleginops maclovinus</name>
    <name type="common">Patagonian blennie</name>
    <name type="synonym">Eleginus maclovinus</name>
    <dbReference type="NCBI Taxonomy" id="56733"/>
    <lineage>
        <taxon>Eukaryota</taxon>
        <taxon>Metazoa</taxon>
        <taxon>Chordata</taxon>
        <taxon>Craniata</taxon>
        <taxon>Vertebrata</taxon>
        <taxon>Euteleostomi</taxon>
        <taxon>Actinopterygii</taxon>
        <taxon>Neopterygii</taxon>
        <taxon>Teleostei</taxon>
        <taxon>Neoteleostei</taxon>
        <taxon>Acanthomorphata</taxon>
        <taxon>Eupercaria</taxon>
        <taxon>Perciformes</taxon>
        <taxon>Notothenioidei</taxon>
        <taxon>Eleginopidae</taxon>
        <taxon>Eleginops</taxon>
    </lineage>
</organism>
<dbReference type="EMBL" id="JAUZQC010000021">
    <property type="protein sequence ID" value="KAK5851746.1"/>
    <property type="molecule type" value="Genomic_DNA"/>
</dbReference>
<keyword evidence="3" id="KW-1185">Reference proteome</keyword>
<feature type="region of interest" description="Disordered" evidence="1">
    <location>
        <begin position="49"/>
        <end position="87"/>
    </location>
</feature>
<comment type="caution">
    <text evidence="2">The sequence shown here is derived from an EMBL/GenBank/DDBJ whole genome shotgun (WGS) entry which is preliminary data.</text>
</comment>
<feature type="region of interest" description="Disordered" evidence="1">
    <location>
        <begin position="1"/>
        <end position="24"/>
    </location>
</feature>
<name>A0AAN7WSZ9_ELEMC</name>
<protein>
    <submittedName>
        <fullName evidence="2">Uncharacterized protein</fullName>
    </submittedName>
</protein>
<reference evidence="2 3" key="2">
    <citation type="journal article" date="2023" name="Mol. Biol. Evol.">
        <title>Genomics of Secondarily Temperate Adaptation in the Only Non-Antarctic Icefish.</title>
        <authorList>
            <person name="Rivera-Colon A.G."/>
            <person name="Rayamajhi N."/>
            <person name="Minhas B.F."/>
            <person name="Madrigal G."/>
            <person name="Bilyk K.T."/>
            <person name="Yoon V."/>
            <person name="Hune M."/>
            <person name="Gregory S."/>
            <person name="Cheng C.H.C."/>
            <person name="Catchen J.M."/>
        </authorList>
    </citation>
    <scope>NUCLEOTIDE SEQUENCE [LARGE SCALE GENOMIC DNA]</scope>
    <source>
        <strain evidence="2">JMC-PN-2008</strain>
    </source>
</reference>
<evidence type="ECO:0000313" key="2">
    <source>
        <dbReference type="EMBL" id="KAK5851746.1"/>
    </source>
</evidence>
<proteinExistence type="predicted"/>
<sequence length="131" mass="13613">MSGDANRATPLRGSRPPGFPAIGSSLKVTLQSGHADVAGLAVGMEPAPPLPLLPSSSLSRPPPILPPPPPPPQRHSSFPCWARSAPRSTPLAASGAAVKKLFPTSLINNGPFLMQTLRICSLFPSHPIGEF</sequence>
<dbReference type="AlphaFoldDB" id="A0AAN7WSZ9"/>
<gene>
    <name evidence="2" type="ORF">PBY51_023274</name>
</gene>
<accession>A0AAN7WSZ9</accession>
<reference evidence="2 3" key="1">
    <citation type="journal article" date="2023" name="Genes (Basel)">
        <title>Chromosome-Level Genome Assembly and Circadian Gene Repertoire of the Patagonia Blennie Eleginops maclovinus-The Closest Ancestral Proxy of Antarctic Cryonotothenioids.</title>
        <authorList>
            <person name="Cheng C.C."/>
            <person name="Rivera-Colon A.G."/>
            <person name="Minhas B.F."/>
            <person name="Wilson L."/>
            <person name="Rayamajhi N."/>
            <person name="Vargas-Chacoff L."/>
            <person name="Catchen J.M."/>
        </authorList>
    </citation>
    <scope>NUCLEOTIDE SEQUENCE [LARGE SCALE GENOMIC DNA]</scope>
    <source>
        <strain evidence="2">JMC-PN-2008</strain>
    </source>
</reference>
<evidence type="ECO:0000313" key="3">
    <source>
        <dbReference type="Proteomes" id="UP001346869"/>
    </source>
</evidence>
<feature type="compositionally biased region" description="Pro residues" evidence="1">
    <location>
        <begin position="60"/>
        <end position="73"/>
    </location>
</feature>